<comment type="caution">
    <text evidence="2">The sequence shown here is derived from an EMBL/GenBank/DDBJ whole genome shotgun (WGS) entry which is preliminary data.</text>
</comment>
<feature type="non-terminal residue" evidence="2">
    <location>
        <position position="94"/>
    </location>
</feature>
<evidence type="ECO:0000313" key="2">
    <source>
        <dbReference type="EMBL" id="KAA3931985.1"/>
    </source>
</evidence>
<reference evidence="2 3" key="1">
    <citation type="journal article" date="2019" name="Nat. Med.">
        <title>A library of human gut bacterial isolates paired with longitudinal multiomics data enables mechanistic microbiome research.</title>
        <authorList>
            <person name="Poyet M."/>
            <person name="Groussin M."/>
            <person name="Gibbons S.M."/>
            <person name="Avila-Pacheco J."/>
            <person name="Jiang X."/>
            <person name="Kearney S.M."/>
            <person name="Perrotta A.R."/>
            <person name="Berdy B."/>
            <person name="Zhao S."/>
            <person name="Lieberman T.D."/>
            <person name="Swanson P.K."/>
            <person name="Smith M."/>
            <person name="Roesemann S."/>
            <person name="Alexander J.E."/>
            <person name="Rich S.A."/>
            <person name="Livny J."/>
            <person name="Vlamakis H."/>
            <person name="Clish C."/>
            <person name="Bullock K."/>
            <person name="Deik A."/>
            <person name="Scott J."/>
            <person name="Pierce K.A."/>
            <person name="Xavier R.J."/>
            <person name="Alm E.J."/>
        </authorList>
    </citation>
    <scope>NUCLEOTIDE SEQUENCE [LARGE SCALE GENOMIC DNA]</scope>
    <source>
        <strain evidence="2 3">BIOML-A163</strain>
    </source>
</reference>
<dbReference type="AlphaFoldDB" id="A0A5M5BWQ8"/>
<accession>A0A5M5BWQ8</accession>
<organism evidence="2 3">
    <name type="scientific">Bacteroides ovatus</name>
    <dbReference type="NCBI Taxonomy" id="28116"/>
    <lineage>
        <taxon>Bacteria</taxon>
        <taxon>Pseudomonadati</taxon>
        <taxon>Bacteroidota</taxon>
        <taxon>Bacteroidia</taxon>
        <taxon>Bacteroidales</taxon>
        <taxon>Bacteroidaceae</taxon>
        <taxon>Bacteroides</taxon>
    </lineage>
</organism>
<dbReference type="InterPro" id="IPR001466">
    <property type="entry name" value="Beta-lactam-related"/>
</dbReference>
<dbReference type="Gene3D" id="3.40.710.10">
    <property type="entry name" value="DD-peptidase/beta-lactamase superfamily"/>
    <property type="match status" value="1"/>
</dbReference>
<feature type="domain" description="Beta-lactamase-related" evidence="1">
    <location>
        <begin position="36"/>
        <end position="93"/>
    </location>
</feature>
<dbReference type="EMBL" id="VWLE01000968">
    <property type="protein sequence ID" value="KAA3931985.1"/>
    <property type="molecule type" value="Genomic_DNA"/>
</dbReference>
<evidence type="ECO:0000313" key="3">
    <source>
        <dbReference type="Proteomes" id="UP000323717"/>
    </source>
</evidence>
<dbReference type="Proteomes" id="UP000323717">
    <property type="component" value="Unassembled WGS sequence"/>
</dbReference>
<dbReference type="InterPro" id="IPR012338">
    <property type="entry name" value="Beta-lactam/transpept-like"/>
</dbReference>
<dbReference type="PROSITE" id="PS51257">
    <property type="entry name" value="PROKAR_LIPOPROTEIN"/>
    <property type="match status" value="1"/>
</dbReference>
<proteinExistence type="predicted"/>
<dbReference type="Pfam" id="PF00144">
    <property type="entry name" value="Beta-lactamase"/>
    <property type="match status" value="1"/>
</dbReference>
<gene>
    <name evidence="2" type="ORF">F3D71_31105</name>
</gene>
<sequence>MNNRLLIAAFVSICFLSGSCKISSGQGSRYDFSSLDSVIQGWVDKGYYPGASICVVKNDTVIFQKNYRDYTPDTKVYVASAGKWVAAAVIGAVV</sequence>
<dbReference type="GO" id="GO:0016787">
    <property type="term" value="F:hydrolase activity"/>
    <property type="evidence" value="ECO:0007669"/>
    <property type="project" value="UniProtKB-KW"/>
</dbReference>
<name>A0A5M5BWQ8_BACOV</name>
<evidence type="ECO:0000259" key="1">
    <source>
        <dbReference type="Pfam" id="PF00144"/>
    </source>
</evidence>
<protein>
    <submittedName>
        <fullName evidence="2">Serine hydrolase</fullName>
    </submittedName>
</protein>
<dbReference type="SUPFAM" id="SSF56601">
    <property type="entry name" value="beta-lactamase/transpeptidase-like"/>
    <property type="match status" value="1"/>
</dbReference>
<keyword evidence="2" id="KW-0378">Hydrolase</keyword>